<dbReference type="Pfam" id="PF25022">
    <property type="entry name" value="NPHP3"/>
    <property type="match status" value="1"/>
</dbReference>
<name>A0A9D4I7R7_DREPO</name>
<dbReference type="PANTHER" id="PTHR45641:SF19">
    <property type="entry name" value="NEPHROCYSTIN-3"/>
    <property type="match status" value="1"/>
</dbReference>
<dbReference type="PROSITE" id="PS50005">
    <property type="entry name" value="TPR"/>
    <property type="match status" value="5"/>
</dbReference>
<feature type="coiled-coil region" evidence="6">
    <location>
        <begin position="158"/>
        <end position="185"/>
    </location>
</feature>
<dbReference type="InterPro" id="IPR056883">
    <property type="entry name" value="NPHP3_hel"/>
</dbReference>
<feature type="region of interest" description="Disordered" evidence="7">
    <location>
        <begin position="197"/>
        <end position="230"/>
    </location>
</feature>
<feature type="compositionally biased region" description="Low complexity" evidence="7">
    <location>
        <begin position="1294"/>
        <end position="1303"/>
    </location>
</feature>
<proteinExistence type="predicted"/>
<evidence type="ECO:0000313" key="12">
    <source>
        <dbReference type="Proteomes" id="UP000828390"/>
    </source>
</evidence>
<evidence type="ECO:0000256" key="6">
    <source>
        <dbReference type="SAM" id="Coils"/>
    </source>
</evidence>
<evidence type="ECO:0000256" key="1">
    <source>
        <dbReference type="ARBA" id="ARBA00022687"/>
    </source>
</evidence>
<dbReference type="SMART" id="SM00028">
    <property type="entry name" value="TPR"/>
    <property type="match status" value="8"/>
</dbReference>
<keyword evidence="6" id="KW-0175">Coiled coil</keyword>
<accession>A0A9D4I7R7</accession>
<dbReference type="Pfam" id="PF24884">
    <property type="entry name" value="NPHP3_hel"/>
    <property type="match status" value="1"/>
</dbReference>
<dbReference type="Pfam" id="PF13424">
    <property type="entry name" value="TPR_12"/>
    <property type="match status" value="2"/>
</dbReference>
<keyword evidence="12" id="KW-1185">Reference proteome</keyword>
<dbReference type="SUPFAM" id="SSF48452">
    <property type="entry name" value="TPR-like"/>
    <property type="match status" value="2"/>
</dbReference>
<evidence type="ECO:0000256" key="3">
    <source>
        <dbReference type="ARBA" id="ARBA00022803"/>
    </source>
</evidence>
<dbReference type="PANTHER" id="PTHR45641">
    <property type="entry name" value="TETRATRICOPEPTIDE REPEAT PROTEIN (AFU_ORTHOLOGUE AFUA_6G03870)"/>
    <property type="match status" value="1"/>
</dbReference>
<dbReference type="InterPro" id="IPR011990">
    <property type="entry name" value="TPR-like_helical_dom_sf"/>
</dbReference>
<dbReference type="InterPro" id="IPR027417">
    <property type="entry name" value="P-loop_NTPase"/>
</dbReference>
<evidence type="ECO:0000313" key="11">
    <source>
        <dbReference type="EMBL" id="KAH3749787.1"/>
    </source>
</evidence>
<feature type="repeat" description="TPR" evidence="5">
    <location>
        <begin position="1124"/>
        <end position="1157"/>
    </location>
</feature>
<gene>
    <name evidence="11" type="ORF">DPMN_184300</name>
</gene>
<evidence type="ECO:0000256" key="2">
    <source>
        <dbReference type="ARBA" id="ARBA00022737"/>
    </source>
</evidence>
<feature type="repeat" description="TPR" evidence="5">
    <location>
        <begin position="1166"/>
        <end position="1199"/>
    </location>
</feature>
<evidence type="ECO:0000259" key="10">
    <source>
        <dbReference type="Pfam" id="PF25022"/>
    </source>
</evidence>
<comment type="caution">
    <text evidence="11">The sequence shown here is derived from an EMBL/GenBank/DDBJ whole genome shotgun (WGS) entry which is preliminary data.</text>
</comment>
<feature type="domain" description="Nephrocystin-3 TPR-repeats region" evidence="9">
    <location>
        <begin position="828"/>
        <end position="1072"/>
    </location>
</feature>
<evidence type="ECO:0000256" key="4">
    <source>
        <dbReference type="ARBA" id="ARBA00040387"/>
    </source>
</evidence>
<dbReference type="OrthoDB" id="626167at2759"/>
<feature type="repeat" description="TPR" evidence="5">
    <location>
        <begin position="929"/>
        <end position="962"/>
    </location>
</feature>
<keyword evidence="3 5" id="KW-0802">TPR repeat</keyword>
<dbReference type="Gene3D" id="1.25.40.10">
    <property type="entry name" value="Tetratricopeptide repeat domain"/>
    <property type="match status" value="3"/>
</dbReference>
<evidence type="ECO:0000259" key="9">
    <source>
        <dbReference type="Pfam" id="PF24885"/>
    </source>
</evidence>
<feature type="domain" description="Nephrocystin 3 helical" evidence="8">
    <location>
        <begin position="655"/>
        <end position="812"/>
    </location>
</feature>
<dbReference type="InterPro" id="IPR056885">
    <property type="entry name" value="TPR_NPHP3"/>
</dbReference>
<evidence type="ECO:0000256" key="7">
    <source>
        <dbReference type="SAM" id="MobiDB-lite"/>
    </source>
</evidence>
<keyword evidence="2" id="KW-0677">Repeat</keyword>
<dbReference type="InterPro" id="IPR056886">
    <property type="entry name" value="NPHP3_ab_dom"/>
</dbReference>
<feature type="repeat" description="TPR" evidence="5">
    <location>
        <begin position="1082"/>
        <end position="1115"/>
    </location>
</feature>
<feature type="compositionally biased region" description="Polar residues" evidence="7">
    <location>
        <begin position="200"/>
        <end position="222"/>
    </location>
</feature>
<reference evidence="11" key="2">
    <citation type="submission" date="2020-11" db="EMBL/GenBank/DDBJ databases">
        <authorList>
            <person name="McCartney M.A."/>
            <person name="Auch B."/>
            <person name="Kono T."/>
            <person name="Mallez S."/>
            <person name="Becker A."/>
            <person name="Gohl D.M."/>
            <person name="Silverstein K.A.T."/>
            <person name="Koren S."/>
            <person name="Bechman K.B."/>
            <person name="Herman A."/>
            <person name="Abrahante J.E."/>
            <person name="Garbe J."/>
        </authorList>
    </citation>
    <scope>NUCLEOTIDE SEQUENCE</scope>
    <source>
        <strain evidence="11">Duluth1</strain>
        <tissue evidence="11">Whole animal</tissue>
    </source>
</reference>
<dbReference type="PRINTS" id="PR00381">
    <property type="entry name" value="KINESINLIGHT"/>
</dbReference>
<dbReference type="EMBL" id="JAIWYP010000010">
    <property type="protein sequence ID" value="KAH3749787.1"/>
    <property type="molecule type" value="Genomic_DNA"/>
</dbReference>
<feature type="region of interest" description="Disordered" evidence="7">
    <location>
        <begin position="1292"/>
        <end position="1311"/>
    </location>
</feature>
<feature type="coiled-coil region" evidence="6">
    <location>
        <begin position="77"/>
        <end position="118"/>
    </location>
</feature>
<dbReference type="GO" id="GO:0016055">
    <property type="term" value="P:Wnt signaling pathway"/>
    <property type="evidence" value="ECO:0007669"/>
    <property type="project" value="UniProtKB-KW"/>
</dbReference>
<feature type="repeat" description="TPR" evidence="5">
    <location>
        <begin position="1250"/>
        <end position="1283"/>
    </location>
</feature>
<evidence type="ECO:0000259" key="8">
    <source>
        <dbReference type="Pfam" id="PF24884"/>
    </source>
</evidence>
<dbReference type="SUPFAM" id="SSF52540">
    <property type="entry name" value="P-loop containing nucleoside triphosphate hydrolases"/>
    <property type="match status" value="1"/>
</dbReference>
<dbReference type="Proteomes" id="UP000828390">
    <property type="component" value="Unassembled WGS sequence"/>
</dbReference>
<dbReference type="Gene3D" id="3.40.50.300">
    <property type="entry name" value="P-loop containing nucleotide triphosphate hydrolases"/>
    <property type="match status" value="1"/>
</dbReference>
<protein>
    <recommendedName>
        <fullName evidence="4">Nephrocystin-3</fullName>
    </recommendedName>
</protein>
<reference evidence="11" key="1">
    <citation type="journal article" date="2019" name="bioRxiv">
        <title>The Genome of the Zebra Mussel, Dreissena polymorpha: A Resource for Invasive Species Research.</title>
        <authorList>
            <person name="McCartney M.A."/>
            <person name="Auch B."/>
            <person name="Kono T."/>
            <person name="Mallez S."/>
            <person name="Zhang Y."/>
            <person name="Obille A."/>
            <person name="Becker A."/>
            <person name="Abrahante J.E."/>
            <person name="Garbe J."/>
            <person name="Badalamenti J.P."/>
            <person name="Herman A."/>
            <person name="Mangelson H."/>
            <person name="Liachko I."/>
            <person name="Sullivan S."/>
            <person name="Sone E.D."/>
            <person name="Koren S."/>
            <person name="Silverstein K.A.T."/>
            <person name="Beckman K.B."/>
            <person name="Gohl D.M."/>
        </authorList>
    </citation>
    <scope>NUCLEOTIDE SEQUENCE</scope>
    <source>
        <strain evidence="11">Duluth1</strain>
        <tissue evidence="11">Whole animal</tissue>
    </source>
</reference>
<evidence type="ECO:0000256" key="5">
    <source>
        <dbReference type="PROSITE-ProRule" id="PRU00339"/>
    </source>
</evidence>
<dbReference type="Pfam" id="PF24885">
    <property type="entry name" value="TPR_NPHP3"/>
    <property type="match status" value="1"/>
</dbReference>
<dbReference type="InterPro" id="IPR019734">
    <property type="entry name" value="TPR_rpt"/>
</dbReference>
<feature type="domain" description="Nephrocystin-3 alpha-beta" evidence="10">
    <location>
        <begin position="276"/>
        <end position="437"/>
    </location>
</feature>
<organism evidence="11 12">
    <name type="scientific">Dreissena polymorpha</name>
    <name type="common">Zebra mussel</name>
    <name type="synonym">Mytilus polymorpha</name>
    <dbReference type="NCBI Taxonomy" id="45954"/>
    <lineage>
        <taxon>Eukaryota</taxon>
        <taxon>Metazoa</taxon>
        <taxon>Spiralia</taxon>
        <taxon>Lophotrochozoa</taxon>
        <taxon>Mollusca</taxon>
        <taxon>Bivalvia</taxon>
        <taxon>Autobranchia</taxon>
        <taxon>Heteroconchia</taxon>
        <taxon>Euheterodonta</taxon>
        <taxon>Imparidentia</taxon>
        <taxon>Neoheterodontei</taxon>
        <taxon>Myida</taxon>
        <taxon>Dreissenoidea</taxon>
        <taxon>Dreissenidae</taxon>
        <taxon>Dreissena</taxon>
    </lineage>
</organism>
<sequence length="1311" mass="147830">MGNGASFLRAQDDDDILGTDLDGSSKGVIKRIPIEMKPRGKLGIKKPTNSLLRKPKGGSLRSALSIDLEHPEVERIRREYEIYRLNTENEVQNLKREKDKLENDNRRLRAELTVLQRTCYNMRQEKDAAVGEKKEALVRSAAFEHERDKVQKVFKMFRETKENEIQNLLKAKRELENKLSKLAHGYFPEEVDTASRIGMDTTSTGDGWPTNESESSMGSQIHINPPTLTPRGPETARAFDCLTGFDGPFTDVNKGDWSSALENLNQIVPIIPEQSLSCALHLYISAPRDAQGEVDTFMKEYRPDLQAMCENEGRMLVTLHFWTAETDDSHGIQNIQTQMRKHHASLSSIFLAFLGDSTDIHTDAEYHVGHLDHPGERTAVFCFRELKSSKAGSDARILRNHVTESGGVKIIDAYPSPEKGAELAYIEIRKILRIELGLDEKPRDDEFEIRDRDNPELVPGVWDTLCNFEQMEAFNYAVKSSCELGFEKHYDRLNAHVMSAGPLPPFLILGPSGAGRTLLMSKWVTLHAEKFPGSLVIYHFVGADSSIGADPAVMIRRITSQLTQKLSSAPPLTSDPSRLMEEFPRWLEKISSRTAGGVILVLDSIDRLHQAEVQLKWLLDPLPVDARIIVSAHEETCPQAWRSWPNLQVEPLSNKNVKELLRAELVSLGSGLSNEEETKVLTHCRNAATCIPLYVMVLSRHMASCHGNEAMVSKHLDALLTSSDCVGLYMKVLELVKAEIEAPEFRGMTRKVLCHLYLSRSGLCEVELLDLVPGLTWAFLGPFCYRLTQHLVLKYQGGLLMFAHEQVYKAVHDFCFAKSDGKLVADIQTELINYFKSKMSSLKVSCRASEELPWLLSEVDDREALKLCLQNMFVFQNVVARGRTNELLQYWALLGSDRAVMATDYLAAAKQMEDNVGQFKGRVTLADIADLYETLGKFLKDIGQLNQALSALQRALEVRETALDPDHPIVAHSLHQLAGLHAHRNQFSSAESLYNQALMIYESAFGQDHVLVAKEYDALALLFLKQDKLEQADLLKKKAVAIRKSIKTPRTMTPRVQGMDPLRKRALHLEGLCVGPESATQARTLNELGVLNYLQNDFDTAEKFFKRSLEMREHVLGPNHLDLAQSLNNLAALYNDRKNYAMAEPLYEQALQIRQQNLSADHPSTAAVIMHLALVYRKQGKFEKAEPLYRQTVEIRERAFGPEHPSVATALVNLAVLLSQQNKHSFAEPLYERALKIYEESLGVHHPRVAETLRNMALLKYDQQDFETAAKLYKRATEIKEQDTSYQVKDLLSRRSSSGDTTSTVKNHLHP</sequence>
<keyword evidence="1" id="KW-0879">Wnt signaling pathway</keyword>